<comment type="function">
    <text evidence="2">An aminoacyl-tRNA editing enzyme that deacylates mischarged D-aminoacyl-tRNAs. Also deacylates mischarged glycyl-tRNA(Ala), protecting cells against glycine mischarging by AlaRS. Acts via tRNA-based rather than protein-based catalysis; rejects L-amino acids rather than detecting D-amino acids in the active site. By recycling D-aminoacyl-tRNA to D-amino acids and free tRNA molecules, this enzyme counteracts the toxicity associated with the formation of D-aminoacyl-tRNA entities in vivo and helps enforce protein L-homochirality.</text>
</comment>
<organism evidence="3 4">
    <name type="scientific">Puia dinghuensis</name>
    <dbReference type="NCBI Taxonomy" id="1792502"/>
    <lineage>
        <taxon>Bacteria</taxon>
        <taxon>Pseudomonadati</taxon>
        <taxon>Bacteroidota</taxon>
        <taxon>Chitinophagia</taxon>
        <taxon>Chitinophagales</taxon>
        <taxon>Chitinophagaceae</taxon>
        <taxon>Puia</taxon>
    </lineage>
</organism>
<dbReference type="FunFam" id="3.50.80.10:FF:000001">
    <property type="entry name" value="D-aminoacyl-tRNA deacylase"/>
    <property type="match status" value="1"/>
</dbReference>
<proteinExistence type="inferred from homology"/>
<reference evidence="3" key="2">
    <citation type="submission" date="2020-09" db="EMBL/GenBank/DDBJ databases">
        <authorList>
            <person name="Sun Q."/>
            <person name="Zhou Y."/>
        </authorList>
    </citation>
    <scope>NUCLEOTIDE SEQUENCE</scope>
    <source>
        <strain evidence="3">CGMCC 1.15448</strain>
    </source>
</reference>
<reference evidence="3" key="1">
    <citation type="journal article" date="2014" name="Int. J. Syst. Evol. Microbiol.">
        <title>Complete genome sequence of Corynebacterium casei LMG S-19264T (=DSM 44701T), isolated from a smear-ripened cheese.</title>
        <authorList>
            <consortium name="US DOE Joint Genome Institute (JGI-PGF)"/>
            <person name="Walter F."/>
            <person name="Albersmeier A."/>
            <person name="Kalinowski J."/>
            <person name="Ruckert C."/>
        </authorList>
    </citation>
    <scope>NUCLEOTIDE SEQUENCE</scope>
    <source>
        <strain evidence="3">CGMCC 1.15448</strain>
    </source>
</reference>
<dbReference type="EC" id="3.1.1.-" evidence="2"/>
<protein>
    <recommendedName>
        <fullName evidence="2">D-aminoacyl-tRNA deacylase</fullName>
        <shortName evidence="2">DTD</shortName>
        <ecNumber evidence="2">3.1.1.96</ecNumber>
    </recommendedName>
    <alternativeName>
        <fullName evidence="2">Gly-tRNA(Ala) deacylase</fullName>
        <ecNumber evidence="2">3.1.1.-</ecNumber>
    </alternativeName>
</protein>
<dbReference type="NCBIfam" id="TIGR00256">
    <property type="entry name" value="D-aminoacyl-tRNA deacylase"/>
    <property type="match status" value="1"/>
</dbReference>
<evidence type="ECO:0000313" key="3">
    <source>
        <dbReference type="EMBL" id="GGB14208.1"/>
    </source>
</evidence>
<comment type="similarity">
    <text evidence="1 2">Belongs to the DTD family.</text>
</comment>
<dbReference type="InterPro" id="IPR023509">
    <property type="entry name" value="DTD-like_sf"/>
</dbReference>
<dbReference type="CDD" id="cd00563">
    <property type="entry name" value="Dtyr_deacylase"/>
    <property type="match status" value="1"/>
</dbReference>
<dbReference type="GO" id="GO:0106026">
    <property type="term" value="F:Gly-tRNA(Ala) deacylase activity"/>
    <property type="evidence" value="ECO:0007669"/>
    <property type="project" value="UniProtKB-UniRule"/>
</dbReference>
<dbReference type="HAMAP" id="MF_00518">
    <property type="entry name" value="Deacylase_Dtd"/>
    <property type="match status" value="1"/>
</dbReference>
<evidence type="ECO:0000256" key="2">
    <source>
        <dbReference type="HAMAP-Rule" id="MF_00518"/>
    </source>
</evidence>
<keyword evidence="4" id="KW-1185">Reference proteome</keyword>
<accession>A0A8J2UGG1</accession>
<dbReference type="GO" id="GO:0019478">
    <property type="term" value="P:D-amino acid catabolic process"/>
    <property type="evidence" value="ECO:0007669"/>
    <property type="project" value="UniProtKB-UniRule"/>
</dbReference>
<evidence type="ECO:0000256" key="1">
    <source>
        <dbReference type="ARBA" id="ARBA00009673"/>
    </source>
</evidence>
<sequence length="153" mass="16551">MRAVIQRVSHASVTIERLAGLVRSAIGNGLLVLVGIEDADTAGDIEWLCQKIVNLRIFNDSEGIMNLSVKDTGGEILLVSQFTLHASTKKGNRPSYIRASKPDIAIPLYEQTIKTLTAHLGKPIGTGEFGADMKVELLNDGPVTILIDTKNKE</sequence>
<dbReference type="PANTHER" id="PTHR10472">
    <property type="entry name" value="D-TYROSYL-TRNA TYR DEACYLASE"/>
    <property type="match status" value="1"/>
</dbReference>
<dbReference type="Pfam" id="PF02580">
    <property type="entry name" value="Tyr_Deacylase"/>
    <property type="match status" value="1"/>
</dbReference>
<keyword evidence="2" id="KW-0378">Hydrolase</keyword>
<comment type="domain">
    <text evidence="2">A Gly-cisPro motif from one monomer fits into the active site of the other monomer to allow specific chiral rejection of L-amino acids.</text>
</comment>
<dbReference type="PANTHER" id="PTHR10472:SF5">
    <property type="entry name" value="D-AMINOACYL-TRNA DEACYLASE 1"/>
    <property type="match status" value="1"/>
</dbReference>
<evidence type="ECO:0000313" key="4">
    <source>
        <dbReference type="Proteomes" id="UP000607559"/>
    </source>
</evidence>
<dbReference type="EMBL" id="BMJC01000004">
    <property type="protein sequence ID" value="GGB14208.1"/>
    <property type="molecule type" value="Genomic_DNA"/>
</dbReference>
<comment type="catalytic activity">
    <reaction evidence="2">
        <text>glycyl-tRNA(Ala) + H2O = tRNA(Ala) + glycine + H(+)</text>
        <dbReference type="Rhea" id="RHEA:53744"/>
        <dbReference type="Rhea" id="RHEA-COMP:9657"/>
        <dbReference type="Rhea" id="RHEA-COMP:13640"/>
        <dbReference type="ChEBI" id="CHEBI:15377"/>
        <dbReference type="ChEBI" id="CHEBI:15378"/>
        <dbReference type="ChEBI" id="CHEBI:57305"/>
        <dbReference type="ChEBI" id="CHEBI:78442"/>
        <dbReference type="ChEBI" id="CHEBI:78522"/>
    </reaction>
</comment>
<feature type="short sequence motif" description="Gly-cisPro motif, important for rejection of L-amino acids" evidence="2">
    <location>
        <begin position="141"/>
        <end position="142"/>
    </location>
</feature>
<keyword evidence="2" id="KW-0820">tRNA-binding</keyword>
<dbReference type="AlphaFoldDB" id="A0A8J2UGG1"/>
<comment type="caution">
    <text evidence="3">The sequence shown here is derived from an EMBL/GenBank/DDBJ whole genome shotgun (WGS) entry which is preliminary data.</text>
</comment>
<gene>
    <name evidence="2 3" type="primary">dtd</name>
    <name evidence="3" type="ORF">GCM10011511_42490</name>
</gene>
<dbReference type="GO" id="GO:0000049">
    <property type="term" value="F:tRNA binding"/>
    <property type="evidence" value="ECO:0007669"/>
    <property type="project" value="UniProtKB-UniRule"/>
</dbReference>
<keyword evidence="2" id="KW-0694">RNA-binding</keyword>
<dbReference type="Proteomes" id="UP000607559">
    <property type="component" value="Unassembled WGS sequence"/>
</dbReference>
<comment type="subunit">
    <text evidence="2">Homodimer.</text>
</comment>
<dbReference type="Gene3D" id="3.50.80.10">
    <property type="entry name" value="D-tyrosyl-tRNA(Tyr) deacylase"/>
    <property type="match status" value="1"/>
</dbReference>
<name>A0A8J2UGG1_9BACT</name>
<dbReference type="SUPFAM" id="SSF69500">
    <property type="entry name" value="DTD-like"/>
    <property type="match status" value="1"/>
</dbReference>
<dbReference type="GO" id="GO:0005737">
    <property type="term" value="C:cytoplasm"/>
    <property type="evidence" value="ECO:0007669"/>
    <property type="project" value="UniProtKB-SubCell"/>
</dbReference>
<dbReference type="RefSeq" id="WP_188935509.1">
    <property type="nucleotide sequence ID" value="NZ_BMJC01000004.1"/>
</dbReference>
<comment type="catalytic activity">
    <reaction evidence="2">
        <text>a D-aminoacyl-tRNA + H2O = a tRNA + a D-alpha-amino acid + H(+)</text>
        <dbReference type="Rhea" id="RHEA:13953"/>
        <dbReference type="Rhea" id="RHEA-COMP:10123"/>
        <dbReference type="Rhea" id="RHEA-COMP:10124"/>
        <dbReference type="ChEBI" id="CHEBI:15377"/>
        <dbReference type="ChEBI" id="CHEBI:15378"/>
        <dbReference type="ChEBI" id="CHEBI:59871"/>
        <dbReference type="ChEBI" id="CHEBI:78442"/>
        <dbReference type="ChEBI" id="CHEBI:79333"/>
        <dbReference type="EC" id="3.1.1.96"/>
    </reaction>
</comment>
<keyword evidence="2" id="KW-0963">Cytoplasm</keyword>
<dbReference type="InterPro" id="IPR003732">
    <property type="entry name" value="Daa-tRNA_deacyls_DTD"/>
</dbReference>
<dbReference type="GO" id="GO:0043908">
    <property type="term" value="F:Ser(Gly)-tRNA(Ala) hydrolase activity"/>
    <property type="evidence" value="ECO:0007669"/>
    <property type="project" value="UniProtKB-UniRule"/>
</dbReference>
<dbReference type="EC" id="3.1.1.96" evidence="2"/>
<dbReference type="GO" id="GO:0051500">
    <property type="term" value="F:D-tyrosyl-tRNA(Tyr) deacylase activity"/>
    <property type="evidence" value="ECO:0007669"/>
    <property type="project" value="TreeGrafter"/>
</dbReference>
<comment type="subcellular location">
    <subcellularLocation>
        <location evidence="2">Cytoplasm</location>
    </subcellularLocation>
</comment>